<organism evidence="2 3">
    <name type="scientific">Eumeta variegata</name>
    <name type="common">Bagworm moth</name>
    <name type="synonym">Eumeta japonica</name>
    <dbReference type="NCBI Taxonomy" id="151549"/>
    <lineage>
        <taxon>Eukaryota</taxon>
        <taxon>Metazoa</taxon>
        <taxon>Ecdysozoa</taxon>
        <taxon>Arthropoda</taxon>
        <taxon>Hexapoda</taxon>
        <taxon>Insecta</taxon>
        <taxon>Pterygota</taxon>
        <taxon>Neoptera</taxon>
        <taxon>Endopterygota</taxon>
        <taxon>Lepidoptera</taxon>
        <taxon>Glossata</taxon>
        <taxon>Ditrysia</taxon>
        <taxon>Tineoidea</taxon>
        <taxon>Psychidae</taxon>
        <taxon>Oiketicinae</taxon>
        <taxon>Eumeta</taxon>
    </lineage>
</organism>
<dbReference type="AlphaFoldDB" id="A0A4C1VKA8"/>
<feature type="region of interest" description="Disordered" evidence="1">
    <location>
        <begin position="39"/>
        <end position="77"/>
    </location>
</feature>
<evidence type="ECO:0000313" key="2">
    <source>
        <dbReference type="EMBL" id="GBP38304.1"/>
    </source>
</evidence>
<sequence>MKTTPQWAREERRLQFPNEIFGRFTIETMDVYCQIPALAGRGGTTHFPPAARPPTASPRREDPVRRPPKDSGALSLPHWSSAGRGLIVIDEICIPYSRSCDTILESTPSALRYYGLTADAPLAPLLSRIIVEALFS</sequence>
<proteinExistence type="predicted"/>
<protein>
    <submittedName>
        <fullName evidence="2">Uncharacterized protein</fullName>
    </submittedName>
</protein>
<comment type="caution">
    <text evidence="2">The sequence shown here is derived from an EMBL/GenBank/DDBJ whole genome shotgun (WGS) entry which is preliminary data.</text>
</comment>
<evidence type="ECO:0000313" key="3">
    <source>
        <dbReference type="Proteomes" id="UP000299102"/>
    </source>
</evidence>
<name>A0A4C1VKA8_EUMVA</name>
<accession>A0A4C1VKA8</accession>
<reference evidence="2 3" key="1">
    <citation type="journal article" date="2019" name="Commun. Biol.">
        <title>The bagworm genome reveals a unique fibroin gene that provides high tensile strength.</title>
        <authorList>
            <person name="Kono N."/>
            <person name="Nakamura H."/>
            <person name="Ohtoshi R."/>
            <person name="Tomita M."/>
            <person name="Numata K."/>
            <person name="Arakawa K."/>
        </authorList>
    </citation>
    <scope>NUCLEOTIDE SEQUENCE [LARGE SCALE GENOMIC DNA]</scope>
</reference>
<dbReference type="Proteomes" id="UP000299102">
    <property type="component" value="Unassembled WGS sequence"/>
</dbReference>
<dbReference type="EMBL" id="BGZK01000346">
    <property type="protein sequence ID" value="GBP38304.1"/>
    <property type="molecule type" value="Genomic_DNA"/>
</dbReference>
<keyword evidence="3" id="KW-1185">Reference proteome</keyword>
<evidence type="ECO:0000256" key="1">
    <source>
        <dbReference type="SAM" id="MobiDB-lite"/>
    </source>
</evidence>
<feature type="compositionally biased region" description="Basic and acidic residues" evidence="1">
    <location>
        <begin position="58"/>
        <end position="69"/>
    </location>
</feature>
<gene>
    <name evidence="2" type="ORF">EVAR_29248_1</name>
</gene>